<evidence type="ECO:0000313" key="10">
    <source>
        <dbReference type="EMBL" id="GID14475.1"/>
    </source>
</evidence>
<dbReference type="Proteomes" id="UP000612808">
    <property type="component" value="Unassembled WGS sequence"/>
</dbReference>
<keyword evidence="5 7" id="KW-1133">Transmembrane helix</keyword>
<feature type="transmembrane region" description="Helical" evidence="7">
    <location>
        <begin position="245"/>
        <end position="266"/>
    </location>
</feature>
<comment type="subcellular location">
    <subcellularLocation>
        <location evidence="1 7">Cell membrane</location>
        <topology evidence="1 7">Multi-pass membrane protein</topology>
    </subcellularLocation>
</comment>
<keyword evidence="4 7" id="KW-0812">Transmembrane</keyword>
<feature type="transmembrane region" description="Helical" evidence="7">
    <location>
        <begin position="293"/>
        <end position="315"/>
    </location>
</feature>
<accession>A0A8J3J4D6</accession>
<keyword evidence="3" id="KW-1003">Cell membrane</keyword>
<evidence type="ECO:0000256" key="8">
    <source>
        <dbReference type="SAM" id="MobiDB-lite"/>
    </source>
</evidence>
<evidence type="ECO:0000313" key="11">
    <source>
        <dbReference type="Proteomes" id="UP000612808"/>
    </source>
</evidence>
<proteinExistence type="inferred from homology"/>
<dbReference type="SUPFAM" id="SSF161098">
    <property type="entry name" value="MetI-like"/>
    <property type="match status" value="1"/>
</dbReference>
<feature type="region of interest" description="Disordered" evidence="8">
    <location>
        <begin position="1"/>
        <end position="26"/>
    </location>
</feature>
<feature type="transmembrane region" description="Helical" evidence="7">
    <location>
        <begin position="133"/>
        <end position="157"/>
    </location>
</feature>
<dbReference type="PANTHER" id="PTHR43227:SF8">
    <property type="entry name" value="DIACETYLCHITOBIOSE UPTAKE SYSTEM PERMEASE PROTEIN DASB"/>
    <property type="match status" value="1"/>
</dbReference>
<evidence type="ECO:0000256" key="5">
    <source>
        <dbReference type="ARBA" id="ARBA00022989"/>
    </source>
</evidence>
<dbReference type="InterPro" id="IPR035906">
    <property type="entry name" value="MetI-like_sf"/>
</dbReference>
<feature type="transmembrane region" description="Helical" evidence="7">
    <location>
        <begin position="34"/>
        <end position="56"/>
    </location>
</feature>
<evidence type="ECO:0000259" key="9">
    <source>
        <dbReference type="PROSITE" id="PS50928"/>
    </source>
</evidence>
<dbReference type="GO" id="GO:0055085">
    <property type="term" value="P:transmembrane transport"/>
    <property type="evidence" value="ECO:0007669"/>
    <property type="project" value="InterPro"/>
</dbReference>
<evidence type="ECO:0000256" key="3">
    <source>
        <dbReference type="ARBA" id="ARBA00022475"/>
    </source>
</evidence>
<sequence length="325" mass="35648">MSTHTEAPPTAPGTAAPPDGTVTPRRRTRATPRLIGYLLILPTVVVLAGVQGYPLVKLVLLSLQDLTQRELFSGLPAPYVGFANYARVLGDPGFWTVVLRTVVFTVVNVVLTLVLATGTALVMRAASRWCRLLVTVVLICVWAMPQVVSTLVFNWLFDYEFGVVNWLIGLVPGVDMDNHDWYANAVSGFGVITLIVVWGAIPFVAITLYAGISQVPKELEEAARVDGASAAQTFLRVTYPILRPIYTIVTVLSVIWDFQVFNQIWVARGSKPEPEYQTLGVYSFMHAFGVNEYSLGAAVAVVTVLLLLGFTVFYIRQSLRLGEID</sequence>
<dbReference type="AlphaFoldDB" id="A0A8J3J4D6"/>
<keyword evidence="11" id="KW-1185">Reference proteome</keyword>
<dbReference type="InterPro" id="IPR000515">
    <property type="entry name" value="MetI-like"/>
</dbReference>
<dbReference type="EMBL" id="BOMB01000031">
    <property type="protein sequence ID" value="GID14475.1"/>
    <property type="molecule type" value="Genomic_DNA"/>
</dbReference>
<evidence type="ECO:0000256" key="4">
    <source>
        <dbReference type="ARBA" id="ARBA00022692"/>
    </source>
</evidence>
<dbReference type="InterPro" id="IPR050809">
    <property type="entry name" value="UgpAE/MalFG_permease"/>
</dbReference>
<dbReference type="Gene3D" id="1.10.3720.10">
    <property type="entry name" value="MetI-like"/>
    <property type="match status" value="1"/>
</dbReference>
<dbReference type="Pfam" id="PF00528">
    <property type="entry name" value="BPD_transp_1"/>
    <property type="match status" value="1"/>
</dbReference>
<dbReference type="GO" id="GO:0005886">
    <property type="term" value="C:plasma membrane"/>
    <property type="evidence" value="ECO:0007669"/>
    <property type="project" value="UniProtKB-SubCell"/>
</dbReference>
<comment type="similarity">
    <text evidence="7">Belongs to the binding-protein-dependent transport system permease family.</text>
</comment>
<name>A0A8J3J4D6_9ACTN</name>
<gene>
    <name evidence="10" type="ORF">Aru02nite_53640</name>
</gene>
<keyword evidence="6 7" id="KW-0472">Membrane</keyword>
<evidence type="ECO:0000256" key="7">
    <source>
        <dbReference type="RuleBase" id="RU363032"/>
    </source>
</evidence>
<dbReference type="PROSITE" id="PS50928">
    <property type="entry name" value="ABC_TM1"/>
    <property type="match status" value="1"/>
</dbReference>
<evidence type="ECO:0000256" key="2">
    <source>
        <dbReference type="ARBA" id="ARBA00022448"/>
    </source>
</evidence>
<organism evidence="10 11">
    <name type="scientific">Actinocatenispora rupis</name>
    <dbReference type="NCBI Taxonomy" id="519421"/>
    <lineage>
        <taxon>Bacteria</taxon>
        <taxon>Bacillati</taxon>
        <taxon>Actinomycetota</taxon>
        <taxon>Actinomycetes</taxon>
        <taxon>Micromonosporales</taxon>
        <taxon>Micromonosporaceae</taxon>
        <taxon>Actinocatenispora</taxon>
    </lineage>
</organism>
<feature type="transmembrane region" description="Helical" evidence="7">
    <location>
        <begin position="181"/>
        <end position="210"/>
    </location>
</feature>
<reference evidence="10" key="1">
    <citation type="submission" date="2021-01" db="EMBL/GenBank/DDBJ databases">
        <title>Whole genome shotgun sequence of Actinocatenispora rupis NBRC 107355.</title>
        <authorList>
            <person name="Komaki H."/>
            <person name="Tamura T."/>
        </authorList>
    </citation>
    <scope>NUCLEOTIDE SEQUENCE</scope>
    <source>
        <strain evidence="10">NBRC 107355</strain>
    </source>
</reference>
<dbReference type="RefSeq" id="WP_203662289.1">
    <property type="nucleotide sequence ID" value="NZ_BAAAZM010000018.1"/>
</dbReference>
<feature type="compositionally biased region" description="Low complexity" evidence="8">
    <location>
        <begin position="1"/>
        <end position="23"/>
    </location>
</feature>
<evidence type="ECO:0000256" key="1">
    <source>
        <dbReference type="ARBA" id="ARBA00004651"/>
    </source>
</evidence>
<dbReference type="PANTHER" id="PTHR43227">
    <property type="entry name" value="BLL4140 PROTEIN"/>
    <property type="match status" value="1"/>
</dbReference>
<keyword evidence="2 7" id="KW-0813">Transport</keyword>
<feature type="domain" description="ABC transmembrane type-1" evidence="9">
    <location>
        <begin position="98"/>
        <end position="314"/>
    </location>
</feature>
<feature type="transmembrane region" description="Helical" evidence="7">
    <location>
        <begin position="97"/>
        <end position="121"/>
    </location>
</feature>
<protein>
    <submittedName>
        <fullName evidence="10">Sugar ABC transporter permease</fullName>
    </submittedName>
</protein>
<dbReference type="CDD" id="cd06261">
    <property type="entry name" value="TM_PBP2"/>
    <property type="match status" value="1"/>
</dbReference>
<evidence type="ECO:0000256" key="6">
    <source>
        <dbReference type="ARBA" id="ARBA00023136"/>
    </source>
</evidence>
<comment type="caution">
    <text evidence="10">The sequence shown here is derived from an EMBL/GenBank/DDBJ whole genome shotgun (WGS) entry which is preliminary data.</text>
</comment>